<keyword evidence="2" id="KW-1185">Reference proteome</keyword>
<dbReference type="Proteomes" id="UP001158048">
    <property type="component" value="Unassembled WGS sequence"/>
</dbReference>
<gene>
    <name evidence="1" type="ORF">SAMN04488483_4837</name>
</gene>
<dbReference type="EMBL" id="FXUY01000002">
    <property type="protein sequence ID" value="SMQ29477.1"/>
    <property type="molecule type" value="Genomic_DNA"/>
</dbReference>
<protein>
    <submittedName>
        <fullName evidence="1">Uncharacterized protein</fullName>
    </submittedName>
</protein>
<comment type="caution">
    <text evidence="1">The sequence shown here is derived from an EMBL/GenBank/DDBJ whole genome shotgun (WGS) entry which is preliminary data.</text>
</comment>
<evidence type="ECO:0000313" key="2">
    <source>
        <dbReference type="Proteomes" id="UP001158048"/>
    </source>
</evidence>
<proteinExistence type="predicted"/>
<organism evidence="1 2">
    <name type="scientific">Pseudomonas helmanticensis</name>
    <dbReference type="NCBI Taxonomy" id="1471381"/>
    <lineage>
        <taxon>Bacteria</taxon>
        <taxon>Pseudomonadati</taxon>
        <taxon>Pseudomonadota</taxon>
        <taxon>Gammaproteobacteria</taxon>
        <taxon>Pseudomonadales</taxon>
        <taxon>Pseudomonadaceae</taxon>
        <taxon>Pseudomonas</taxon>
    </lineage>
</organism>
<sequence>MSTNRQKSFIATLELDRHYLDILGELYETPILRIDRSFSGGFFTEASIKTATWPGLITTASRSHCESLSATHRSSVIQIKSDHTSI</sequence>
<name>A0ACD2UBM0_9PSED</name>
<evidence type="ECO:0000313" key="1">
    <source>
        <dbReference type="EMBL" id="SMQ29477.1"/>
    </source>
</evidence>
<accession>A0ACD2UBM0</accession>
<reference evidence="1" key="1">
    <citation type="submission" date="2017-05" db="EMBL/GenBank/DDBJ databases">
        <authorList>
            <person name="Varghese N."/>
            <person name="Submissions S."/>
        </authorList>
    </citation>
    <scope>NUCLEOTIDE SEQUENCE</scope>
    <source>
        <strain evidence="1">LMG 28168</strain>
    </source>
</reference>